<accession>A0A6M4HC77</accession>
<evidence type="ECO:0000256" key="4">
    <source>
        <dbReference type="SAM" id="MobiDB-lite"/>
    </source>
</evidence>
<evidence type="ECO:0000256" key="5">
    <source>
        <dbReference type="SAM" id="SignalP"/>
    </source>
</evidence>
<dbReference type="SUPFAM" id="SSF56935">
    <property type="entry name" value="Porins"/>
    <property type="match status" value="1"/>
</dbReference>
<evidence type="ECO:0000256" key="1">
    <source>
        <dbReference type="ARBA" id="ARBA00004442"/>
    </source>
</evidence>
<dbReference type="Pfam" id="PF11854">
    <property type="entry name" value="MtrB_PioB"/>
    <property type="match status" value="1"/>
</dbReference>
<name>A0A6M4HC77_9PROT</name>
<dbReference type="AlphaFoldDB" id="A0A6M4HC77"/>
<organism evidence="6 7">
    <name type="scientific">Usitatibacter palustris</name>
    <dbReference type="NCBI Taxonomy" id="2732487"/>
    <lineage>
        <taxon>Bacteria</taxon>
        <taxon>Pseudomonadati</taxon>
        <taxon>Pseudomonadota</taxon>
        <taxon>Betaproteobacteria</taxon>
        <taxon>Nitrosomonadales</taxon>
        <taxon>Usitatibacteraceae</taxon>
        <taxon>Usitatibacter</taxon>
    </lineage>
</organism>
<evidence type="ECO:0000313" key="6">
    <source>
        <dbReference type="EMBL" id="QJR15607.1"/>
    </source>
</evidence>
<dbReference type="Gene3D" id="2.40.170.20">
    <property type="entry name" value="TonB-dependent receptor, beta-barrel domain"/>
    <property type="match status" value="1"/>
</dbReference>
<gene>
    <name evidence="6" type="ORF">DSM104440_02429</name>
</gene>
<comment type="subcellular location">
    <subcellularLocation>
        <location evidence="1">Cell outer membrane</location>
    </subcellularLocation>
</comment>
<dbReference type="Proteomes" id="UP000503096">
    <property type="component" value="Chromosome"/>
</dbReference>
<protein>
    <recommendedName>
        <fullName evidence="8">MtrB/PioB family decaheme-associated outer membrane protein</fullName>
    </recommendedName>
</protein>
<dbReference type="RefSeq" id="WP_171163026.1">
    <property type="nucleotide sequence ID" value="NZ_CP053073.1"/>
</dbReference>
<dbReference type="InParanoid" id="A0A6M4HC77"/>
<keyword evidence="3" id="KW-0998">Cell outer membrane</keyword>
<evidence type="ECO:0000256" key="3">
    <source>
        <dbReference type="ARBA" id="ARBA00023237"/>
    </source>
</evidence>
<keyword evidence="7" id="KW-1185">Reference proteome</keyword>
<evidence type="ECO:0008006" key="8">
    <source>
        <dbReference type="Google" id="ProtNLM"/>
    </source>
</evidence>
<keyword evidence="2" id="KW-0472">Membrane</keyword>
<feature type="signal peptide" evidence="5">
    <location>
        <begin position="1"/>
        <end position="23"/>
    </location>
</feature>
<dbReference type="InterPro" id="IPR020016">
    <property type="entry name" value="Decahaem-assoc_OM_MtrB/PioB"/>
</dbReference>
<dbReference type="InterPro" id="IPR036942">
    <property type="entry name" value="Beta-barrel_TonB_sf"/>
</dbReference>
<proteinExistence type="predicted"/>
<feature type="region of interest" description="Disordered" evidence="4">
    <location>
        <begin position="294"/>
        <end position="315"/>
    </location>
</feature>
<feature type="chain" id="PRO_5026704789" description="MtrB/PioB family decaheme-associated outer membrane protein" evidence="5">
    <location>
        <begin position="24"/>
        <end position="702"/>
    </location>
</feature>
<sequence>MNRKLIAILVANVFAAATSPAFAQSSDFSVTGTASVGGIMTDTNAVDASKLNEYQDLSSGLMTLFDIRGRGSRYWFDLFGENLGRDDQYIAMRGGLYDVFKYRLSSDSLRHNFLFNGRTPYSGAGSDIQTAAPPFPRLNQGTWNNIDMGYKRRDDAGMFEYQGTDPWYFRVDGNQVTTKGTKPGAASQGLSPGNGFVDLSLPVDYVTRNVSVEGGYTTRTMHFNVSWMTSKFETDNEAVTWQNGYWGNGIDRTALAADNKYTRVMANATFRQLPLATTLAARYTSDELESDVGLPGSVLSTTTGGTSPTGATSSTFGGKVTNKTLTLSAVSAPMKALDTRLYYNYRERDDESSTVSFENGAYVTEPFSYEKDNYGFEAFYRLDRGNRIGVGYDYLETDREGRSDFDRTKDRRLFAEWKSTSLEDLSARLKYQRLERESNFLHANDGTSSTDVNYLNRYVTAFDLSNVDQDLWKLTLDWTPFANLDLGFEGIIKNNKFKDNSLGRLKDDRREIYVNASYAIPGGARFTVFGDSEEIKYDSTHRIIGSGTTTGAYDPASPANASNYNWSGKIKDRNWAVGAAFDCPMGEKLSIKASAIYYKTDGTVDLALQDGVPTSVTRPLPIADWDDTRRTSFTLKAVYAFSKTWSFTAGYAYERYEYKDSQFDGYRYTIPASTNQDSYLSGVYANPQYKANFLYGLVNYRF</sequence>
<evidence type="ECO:0000313" key="7">
    <source>
        <dbReference type="Proteomes" id="UP000503096"/>
    </source>
</evidence>
<evidence type="ECO:0000256" key="2">
    <source>
        <dbReference type="ARBA" id="ARBA00023136"/>
    </source>
</evidence>
<dbReference type="EMBL" id="CP053073">
    <property type="protein sequence ID" value="QJR15607.1"/>
    <property type="molecule type" value="Genomic_DNA"/>
</dbReference>
<reference evidence="6 7" key="1">
    <citation type="submission" date="2020-04" db="EMBL/GenBank/DDBJ databases">
        <title>Usitatibacter rugosus gen. nov., sp. nov. and Usitatibacter palustris sp. nov., novel members of Usitatibacteraceae fam. nov. within the order Nitrosomonadales isolated from soil.</title>
        <authorList>
            <person name="Huber K.J."/>
            <person name="Neumann-Schaal M."/>
            <person name="Geppert A."/>
            <person name="Luckner M."/>
            <person name="Wanner G."/>
            <person name="Overmann J."/>
        </authorList>
    </citation>
    <scope>NUCLEOTIDE SEQUENCE [LARGE SCALE GENOMIC DNA]</scope>
    <source>
        <strain evidence="6 7">Swamp67</strain>
    </source>
</reference>
<dbReference type="GO" id="GO:0009279">
    <property type="term" value="C:cell outer membrane"/>
    <property type="evidence" value="ECO:0007669"/>
    <property type="project" value="UniProtKB-SubCell"/>
</dbReference>
<dbReference type="KEGG" id="upl:DSM104440_02429"/>
<keyword evidence="5" id="KW-0732">Signal</keyword>